<evidence type="ECO:0000256" key="4">
    <source>
        <dbReference type="ARBA" id="ARBA00023125"/>
    </source>
</evidence>
<feature type="compositionally biased region" description="Low complexity" evidence="9">
    <location>
        <begin position="179"/>
        <end position="189"/>
    </location>
</feature>
<keyword evidence="6" id="KW-0539">Nucleus</keyword>
<dbReference type="GO" id="GO:0005634">
    <property type="term" value="C:nucleus"/>
    <property type="evidence" value="ECO:0007669"/>
    <property type="project" value="UniProtKB-SubCell"/>
</dbReference>
<evidence type="ECO:0000256" key="2">
    <source>
        <dbReference type="ARBA" id="ARBA00006403"/>
    </source>
</evidence>
<sequence>MSHLDTNYPMNTDYPQQARQQQWPPHLLPPSHSQPSFPSPSPTDHPQHYPPFYPQQDRVRPPDNHHLAGRASALSLNLSSLSVTSPSNHSPINPSPGTSSALSPSTPISPSANPFNPHAQHIQPSYQFDSAQQQQPQSSPVHYTDEHTNPILPPPPSSGSSVSSTTTSPYDNRRTPGPSRSSSATSSSSHLPRKRSFTSTPVLEESIMYDEARDAPMELASSQTYEDIDMRFSNAANGNGSPVDGSESTSGGEDPGHGSGQMGVHMGSMASVGGSMNILGKPMATNNFVTKLYQMINDPKSAHYIAWTELGTSFVVSNVGEFSRSILGSHFKHNNFSSFVRQLNMYGFHKINRTPRAQRTSTDAQTWEFSHHKFLRGRPDLLDEIKRKALEPDPALKHRVELPGEVAAQLGAMREENRRMWDQLSQERKRTERLVAAFSKLWDTVNTRIPGCVGPFPNDILEYDNPNIYVTSPGGAPSSGATSGQARSFLPPLSMNMSSHSLHSMHSPGDSPTQAEFHHHPHPQQQQGSNGGTGGQPSLSRQHSFQHLPAYLRSSAGGDASQLPASPGGSSSMDLFDDASEPAARISSKRPRISTEDDASAGDSMGPVSSSLSSPGTGHPHSHPQAGMGAAQGKKLSRARSDSAPLGYGFGAVGLTTSWGGVGRPRSGSGLAGRGVPNIGNATRGGGAPGAGFGVGVGLGVGGVPNVPSNAPNR</sequence>
<keyword evidence="4 11" id="KW-0238">DNA-binding</keyword>
<dbReference type="Pfam" id="PF00447">
    <property type="entry name" value="HSF_DNA-bind"/>
    <property type="match status" value="1"/>
</dbReference>
<dbReference type="EMBL" id="BRPK01000010">
    <property type="protein sequence ID" value="GLB41569.1"/>
    <property type="molecule type" value="Genomic_DNA"/>
</dbReference>
<evidence type="ECO:0000256" key="7">
    <source>
        <dbReference type="ARBA" id="ARBA00062171"/>
    </source>
</evidence>
<feature type="compositionally biased region" description="Pro residues" evidence="9">
    <location>
        <begin position="37"/>
        <end position="53"/>
    </location>
</feature>
<evidence type="ECO:0000256" key="3">
    <source>
        <dbReference type="ARBA" id="ARBA00023015"/>
    </source>
</evidence>
<feature type="compositionally biased region" description="Basic and acidic residues" evidence="9">
    <location>
        <begin position="57"/>
        <end position="66"/>
    </location>
</feature>
<dbReference type="SMART" id="SM00415">
    <property type="entry name" value="HSF"/>
    <property type="match status" value="1"/>
</dbReference>
<dbReference type="PRINTS" id="PR00056">
    <property type="entry name" value="HSFDOMAIN"/>
</dbReference>
<evidence type="ECO:0000256" key="1">
    <source>
        <dbReference type="ARBA" id="ARBA00004123"/>
    </source>
</evidence>
<feature type="compositionally biased region" description="Low complexity" evidence="9">
    <location>
        <begin position="602"/>
        <end position="619"/>
    </location>
</feature>
<evidence type="ECO:0000313" key="12">
    <source>
        <dbReference type="Proteomes" id="UP001063166"/>
    </source>
</evidence>
<accession>A0A9P3PU25</accession>
<evidence type="ECO:0000259" key="10">
    <source>
        <dbReference type="PROSITE" id="PS00434"/>
    </source>
</evidence>
<dbReference type="GO" id="GO:0043565">
    <property type="term" value="F:sequence-specific DNA binding"/>
    <property type="evidence" value="ECO:0007669"/>
    <property type="project" value="InterPro"/>
</dbReference>
<dbReference type="SUPFAM" id="SSF46785">
    <property type="entry name" value="Winged helix' DNA-binding domain"/>
    <property type="match status" value="1"/>
</dbReference>
<feature type="region of interest" description="Disordered" evidence="9">
    <location>
        <begin position="82"/>
        <end position="199"/>
    </location>
</feature>
<feature type="compositionally biased region" description="Polar residues" evidence="9">
    <location>
        <begin position="97"/>
        <end position="114"/>
    </location>
</feature>
<protein>
    <submittedName>
        <fullName evidence="11">Winged helix DNA-binding domain-containing protein</fullName>
    </submittedName>
</protein>
<feature type="compositionally biased region" description="Low complexity" evidence="9">
    <location>
        <begin position="82"/>
        <end position="96"/>
    </location>
</feature>
<dbReference type="PROSITE" id="PS00434">
    <property type="entry name" value="HSF_DOMAIN"/>
    <property type="match status" value="1"/>
</dbReference>
<dbReference type="PANTHER" id="PTHR10015">
    <property type="entry name" value="HEAT SHOCK TRANSCRIPTION FACTOR"/>
    <property type="match status" value="1"/>
</dbReference>
<name>A0A9P3PU25_LYOSH</name>
<evidence type="ECO:0000256" key="5">
    <source>
        <dbReference type="ARBA" id="ARBA00023163"/>
    </source>
</evidence>
<evidence type="ECO:0000313" key="11">
    <source>
        <dbReference type="EMBL" id="GLB41569.1"/>
    </source>
</evidence>
<organism evidence="11 12">
    <name type="scientific">Lyophyllum shimeji</name>
    <name type="common">Hon-shimeji</name>
    <name type="synonym">Tricholoma shimeji</name>
    <dbReference type="NCBI Taxonomy" id="47721"/>
    <lineage>
        <taxon>Eukaryota</taxon>
        <taxon>Fungi</taxon>
        <taxon>Dikarya</taxon>
        <taxon>Basidiomycota</taxon>
        <taxon>Agaricomycotina</taxon>
        <taxon>Agaricomycetes</taxon>
        <taxon>Agaricomycetidae</taxon>
        <taxon>Agaricales</taxon>
        <taxon>Tricholomatineae</taxon>
        <taxon>Lyophyllaceae</taxon>
        <taxon>Lyophyllum</taxon>
    </lineage>
</organism>
<dbReference type="InterPro" id="IPR000232">
    <property type="entry name" value="HSF_DNA-bd"/>
</dbReference>
<dbReference type="OrthoDB" id="60033at2759"/>
<feature type="region of interest" description="Disordered" evidence="9">
    <location>
        <begin position="555"/>
        <end position="641"/>
    </location>
</feature>
<evidence type="ECO:0000256" key="6">
    <source>
        <dbReference type="ARBA" id="ARBA00023242"/>
    </source>
</evidence>
<comment type="caution">
    <text evidence="11">The sequence shown here is derived from an EMBL/GenBank/DDBJ whole genome shotgun (WGS) entry which is preliminary data.</text>
</comment>
<feature type="region of interest" description="Disordered" evidence="9">
    <location>
        <begin position="1"/>
        <end position="67"/>
    </location>
</feature>
<keyword evidence="5" id="KW-0804">Transcription</keyword>
<dbReference type="Gene3D" id="1.10.10.10">
    <property type="entry name" value="Winged helix-like DNA-binding domain superfamily/Winged helix DNA-binding domain"/>
    <property type="match status" value="1"/>
</dbReference>
<comment type="subcellular location">
    <subcellularLocation>
        <location evidence="1">Nucleus</location>
    </subcellularLocation>
</comment>
<feature type="region of interest" description="Disordered" evidence="9">
    <location>
        <begin position="474"/>
        <end position="541"/>
    </location>
</feature>
<reference evidence="11" key="1">
    <citation type="submission" date="2022-07" db="EMBL/GenBank/DDBJ databases">
        <title>The genome of Lyophyllum shimeji provides insight into the initial evolution of ectomycorrhizal fungal genome.</title>
        <authorList>
            <person name="Kobayashi Y."/>
            <person name="Shibata T."/>
            <person name="Hirakawa H."/>
            <person name="Shigenobu S."/>
            <person name="Nishiyama T."/>
            <person name="Yamada A."/>
            <person name="Hasebe M."/>
            <person name="Kawaguchi M."/>
        </authorList>
    </citation>
    <scope>NUCLEOTIDE SEQUENCE</scope>
    <source>
        <strain evidence="11">AT787</strain>
    </source>
</reference>
<feature type="compositionally biased region" description="Polar residues" evidence="9">
    <location>
        <begin position="234"/>
        <end position="251"/>
    </location>
</feature>
<comment type="subunit">
    <text evidence="7">Homotrimer. Homotrimerization increases the affinity of HSF1 to DNA. Interacts with transcriptional coregulator SSA1 on chromatin.</text>
</comment>
<feature type="domain" description="HSF-type DNA-binding" evidence="10">
    <location>
        <begin position="327"/>
        <end position="351"/>
    </location>
</feature>
<dbReference type="PANTHER" id="PTHR10015:SF427">
    <property type="entry name" value="HEAT SHOCK FACTOR PROTEIN"/>
    <property type="match status" value="1"/>
</dbReference>
<feature type="compositionally biased region" description="Low complexity" evidence="9">
    <location>
        <begin position="123"/>
        <end position="140"/>
    </location>
</feature>
<dbReference type="GO" id="GO:0003700">
    <property type="term" value="F:DNA-binding transcription factor activity"/>
    <property type="evidence" value="ECO:0007669"/>
    <property type="project" value="InterPro"/>
</dbReference>
<evidence type="ECO:0000256" key="8">
    <source>
        <dbReference type="RuleBase" id="RU004020"/>
    </source>
</evidence>
<feature type="compositionally biased region" description="Low complexity" evidence="9">
    <location>
        <begin position="158"/>
        <end position="169"/>
    </location>
</feature>
<feature type="compositionally biased region" description="Polar residues" evidence="9">
    <location>
        <begin position="1"/>
        <end position="19"/>
    </location>
</feature>
<dbReference type="Proteomes" id="UP001063166">
    <property type="component" value="Unassembled WGS sequence"/>
</dbReference>
<feature type="compositionally biased region" description="Low complexity" evidence="9">
    <location>
        <begin position="20"/>
        <end position="36"/>
    </location>
</feature>
<comment type="similarity">
    <text evidence="2 8">Belongs to the HSF family.</text>
</comment>
<keyword evidence="12" id="KW-1185">Reference proteome</keyword>
<feature type="region of interest" description="Disordered" evidence="9">
    <location>
        <begin position="232"/>
        <end position="267"/>
    </location>
</feature>
<evidence type="ECO:0000256" key="9">
    <source>
        <dbReference type="SAM" id="MobiDB-lite"/>
    </source>
</evidence>
<feature type="compositionally biased region" description="Low complexity" evidence="9">
    <location>
        <begin position="474"/>
        <end position="508"/>
    </location>
</feature>
<gene>
    <name evidence="11" type="ORF">LshimejAT787_1001690</name>
</gene>
<dbReference type="FunFam" id="1.10.10.10:FF:000027">
    <property type="entry name" value="Heat shock transcription factor 1"/>
    <property type="match status" value="1"/>
</dbReference>
<dbReference type="AlphaFoldDB" id="A0A9P3PU25"/>
<proteinExistence type="inferred from homology"/>
<dbReference type="InterPro" id="IPR036390">
    <property type="entry name" value="WH_DNA-bd_sf"/>
</dbReference>
<dbReference type="InterPro" id="IPR036388">
    <property type="entry name" value="WH-like_DNA-bd_sf"/>
</dbReference>
<keyword evidence="3" id="KW-0805">Transcription regulation</keyword>